<feature type="domain" description="Tyrosinase copper-binding" evidence="5">
    <location>
        <begin position="273"/>
        <end position="284"/>
    </location>
</feature>
<keyword evidence="1" id="KW-0479">Metal-binding</keyword>
<evidence type="ECO:0000256" key="3">
    <source>
        <dbReference type="SAM" id="SignalP"/>
    </source>
</evidence>
<keyword evidence="7" id="KW-1185">Reference proteome</keyword>
<dbReference type="InterPro" id="IPR050316">
    <property type="entry name" value="Tyrosinase/Hemocyanin"/>
</dbReference>
<evidence type="ECO:0000259" key="5">
    <source>
        <dbReference type="PROSITE" id="PS00498"/>
    </source>
</evidence>
<keyword evidence="2" id="KW-0560">Oxidoreductase</keyword>
<sequence length="350" mass="39105">MRLIILTILLPGLLAHPLDHTPRERTCTTETATIRREWGSLTSSERTNYIDAVLCAQNTPSQLNLPATKSRFDDFAAIHINLTRSIHNNGVFFHWHRHYVYLWEKFLRDECNYVGYQPYWNWALWPNLAASPLFDGSMTSLGGDGEPIPDRPPTIIGSTGLKVPPGNGGGCMKSGPFVNMIVTMGPFAFSELTTGLPSNWSDYNPRCLPRDLNDGVYQFNNQTMIELALEQPEIGALTDFVNSGVAGGGLGPHSGGHFAIGPVMFDTFASPFDPAFFVHHAMLDKLWLDWQEIDFAERQFQYNGTSTVFNGNSTPPVTNETDIYFPSIGTTVKVMDVVDVKSGFYCYRYE</sequence>
<dbReference type="Proteomes" id="UP001265746">
    <property type="component" value="Unassembled WGS sequence"/>
</dbReference>
<dbReference type="PROSITE" id="PS00498">
    <property type="entry name" value="TYROSINASE_2"/>
    <property type="match status" value="1"/>
</dbReference>
<protein>
    <recommendedName>
        <fullName evidence="4 5">Tyrosinase copper-binding domain-containing protein</fullName>
    </recommendedName>
</protein>
<dbReference type="PANTHER" id="PTHR11474:SF125">
    <property type="entry name" value="N-ACETYL-6-HYDROXYTRYPTOPHAN OXIDASE IVOB-RELATED"/>
    <property type="match status" value="1"/>
</dbReference>
<dbReference type="PROSITE" id="PS00497">
    <property type="entry name" value="TYROSINASE_1"/>
    <property type="match status" value="1"/>
</dbReference>
<evidence type="ECO:0000313" key="7">
    <source>
        <dbReference type="Proteomes" id="UP001265746"/>
    </source>
</evidence>
<accession>A0AAD9SJJ4</accession>
<dbReference type="EMBL" id="JAUJFL010000002">
    <property type="protein sequence ID" value="KAK2609554.1"/>
    <property type="molecule type" value="Genomic_DNA"/>
</dbReference>
<dbReference type="Pfam" id="PF00264">
    <property type="entry name" value="Tyrosinase"/>
    <property type="match status" value="1"/>
</dbReference>
<dbReference type="InterPro" id="IPR002227">
    <property type="entry name" value="Tyrosinase_Cu-bd"/>
</dbReference>
<dbReference type="GO" id="GO:0046872">
    <property type="term" value="F:metal ion binding"/>
    <property type="evidence" value="ECO:0007669"/>
    <property type="project" value="UniProtKB-KW"/>
</dbReference>
<dbReference type="InterPro" id="IPR008922">
    <property type="entry name" value="Di-copper_centre_dom_sf"/>
</dbReference>
<evidence type="ECO:0000313" key="6">
    <source>
        <dbReference type="EMBL" id="KAK2609554.1"/>
    </source>
</evidence>
<organism evidence="6 7">
    <name type="scientific">Phomopsis amygdali</name>
    <name type="common">Fusicoccum amygdali</name>
    <dbReference type="NCBI Taxonomy" id="1214568"/>
    <lineage>
        <taxon>Eukaryota</taxon>
        <taxon>Fungi</taxon>
        <taxon>Dikarya</taxon>
        <taxon>Ascomycota</taxon>
        <taxon>Pezizomycotina</taxon>
        <taxon>Sordariomycetes</taxon>
        <taxon>Sordariomycetidae</taxon>
        <taxon>Diaporthales</taxon>
        <taxon>Diaporthaceae</taxon>
        <taxon>Diaporthe</taxon>
    </lineage>
</organism>
<evidence type="ECO:0000256" key="2">
    <source>
        <dbReference type="ARBA" id="ARBA00023002"/>
    </source>
</evidence>
<feature type="chain" id="PRO_5042131488" description="Tyrosinase copper-binding domain-containing protein" evidence="3">
    <location>
        <begin position="16"/>
        <end position="350"/>
    </location>
</feature>
<dbReference type="Gene3D" id="1.10.1280.10">
    <property type="entry name" value="Di-copper center containing domain from catechol oxidase"/>
    <property type="match status" value="1"/>
</dbReference>
<feature type="domain" description="Tyrosinase copper-binding" evidence="4">
    <location>
        <begin position="87"/>
        <end position="104"/>
    </location>
</feature>
<dbReference type="SUPFAM" id="SSF48056">
    <property type="entry name" value="Di-copper centre-containing domain"/>
    <property type="match status" value="1"/>
</dbReference>
<evidence type="ECO:0000256" key="1">
    <source>
        <dbReference type="ARBA" id="ARBA00022723"/>
    </source>
</evidence>
<dbReference type="GO" id="GO:0016491">
    <property type="term" value="F:oxidoreductase activity"/>
    <property type="evidence" value="ECO:0007669"/>
    <property type="project" value="UniProtKB-KW"/>
</dbReference>
<dbReference type="AlphaFoldDB" id="A0AAD9SJJ4"/>
<keyword evidence="3" id="KW-0732">Signal</keyword>
<gene>
    <name evidence="6" type="ORF">N8I77_003050</name>
</gene>
<evidence type="ECO:0000259" key="4">
    <source>
        <dbReference type="PROSITE" id="PS00497"/>
    </source>
</evidence>
<dbReference type="PRINTS" id="PR00092">
    <property type="entry name" value="TYROSINASE"/>
</dbReference>
<proteinExistence type="predicted"/>
<reference evidence="6" key="1">
    <citation type="submission" date="2023-06" db="EMBL/GenBank/DDBJ databases">
        <authorList>
            <person name="Noh H."/>
        </authorList>
    </citation>
    <scope>NUCLEOTIDE SEQUENCE</scope>
    <source>
        <strain evidence="6">DUCC20226</strain>
    </source>
</reference>
<feature type="signal peptide" evidence="3">
    <location>
        <begin position="1"/>
        <end position="15"/>
    </location>
</feature>
<comment type="caution">
    <text evidence="6">The sequence shown here is derived from an EMBL/GenBank/DDBJ whole genome shotgun (WGS) entry which is preliminary data.</text>
</comment>
<dbReference type="PANTHER" id="PTHR11474">
    <property type="entry name" value="TYROSINASE FAMILY MEMBER"/>
    <property type="match status" value="1"/>
</dbReference>
<name>A0AAD9SJJ4_PHOAM</name>